<dbReference type="PANTHER" id="PTHR30163:SF8">
    <property type="entry name" value="LYTIC MUREIN TRANSGLYCOSYLASE"/>
    <property type="match status" value="1"/>
</dbReference>
<dbReference type="InterPro" id="IPR043426">
    <property type="entry name" value="MltB-like"/>
</dbReference>
<evidence type="ECO:0000256" key="1">
    <source>
        <dbReference type="SAM" id="MobiDB-lite"/>
    </source>
</evidence>
<proteinExistence type="predicted"/>
<gene>
    <name evidence="3" type="ORF">KILIM_045_00140</name>
</gene>
<organism evidence="3 4">
    <name type="scientific">Kineosphaera limosa NBRC 100340</name>
    <dbReference type="NCBI Taxonomy" id="1184609"/>
    <lineage>
        <taxon>Bacteria</taxon>
        <taxon>Bacillati</taxon>
        <taxon>Actinomycetota</taxon>
        <taxon>Actinomycetes</taxon>
        <taxon>Micrococcales</taxon>
        <taxon>Dermatophilaceae</taxon>
        <taxon>Kineosphaera</taxon>
    </lineage>
</organism>
<comment type="caution">
    <text evidence="3">The sequence shown here is derived from an EMBL/GenBank/DDBJ whole genome shotgun (WGS) entry which is preliminary data.</text>
</comment>
<dbReference type="InterPro" id="IPR023346">
    <property type="entry name" value="Lysozyme-like_dom_sf"/>
</dbReference>
<dbReference type="Proteomes" id="UP000008366">
    <property type="component" value="Unassembled WGS sequence"/>
</dbReference>
<feature type="compositionally biased region" description="Low complexity" evidence="1">
    <location>
        <begin position="351"/>
        <end position="415"/>
    </location>
</feature>
<feature type="compositionally biased region" description="Polar residues" evidence="1">
    <location>
        <begin position="310"/>
        <end position="323"/>
    </location>
</feature>
<keyword evidence="4" id="KW-1185">Reference proteome</keyword>
<dbReference type="STRING" id="1184609.KILIM_045_00140"/>
<feature type="region of interest" description="Disordered" evidence="1">
    <location>
        <begin position="291"/>
        <end position="516"/>
    </location>
</feature>
<protein>
    <recommendedName>
        <fullName evidence="5">Transglycosylase SLT domain-containing protein</fullName>
    </recommendedName>
</protein>
<name>K6VKD1_9MICO</name>
<evidence type="ECO:0000313" key="4">
    <source>
        <dbReference type="Proteomes" id="UP000008366"/>
    </source>
</evidence>
<dbReference type="EMBL" id="BAHD01000045">
    <property type="protein sequence ID" value="GAB96683.1"/>
    <property type="molecule type" value="Genomic_DNA"/>
</dbReference>
<dbReference type="SUPFAM" id="SSF53955">
    <property type="entry name" value="Lysozyme-like"/>
    <property type="match status" value="1"/>
</dbReference>
<sequence length="516" mass="52230">MARQGEQDMTRHDGGYDPFEDPDRITVVDRDEEDEQPQRRRWFVVGGAGVAAAAVLIGGVYTLASRGDDTSERVTQRVALSVDGLPTQASAHLVSQVEPFATAALTGSLPLPDGITAAAPDVVPERAAQAYRRAEATMAQDQSSCRVPWWLVAAVGKVESNHANGQADKNGNVVPALRGARLDGQAPGTKQVLDTDGGRLDGDALYDRPMGPLQLLPGTWELMARDGNGDGIADPDNIDDAALTAATFLCSSGQDLSSAKGLATGVLYTNDRADYAANVLSWASYYRGGTTPPAVAPVPSPTTAPEVRSRTTGTPPITETNSPTSQASRAATGSATAPAPTAAPVTPRPAVPTATPTRVPTPTTAPTPTRTPTQTPTVTPTVPATTPTQPATTPTQPATTPTTPSSPPSSSSSAPSPAPPSPPPSSSSSSSSSPSSPRPSRTRPSNPEPSDPGPSSAPSSPASTPTGRATSSSPIAPPSSPSSSSSTPASPPTSSGGGQTSAPSSPDPTGTPTDGN</sequence>
<evidence type="ECO:0000256" key="2">
    <source>
        <dbReference type="SAM" id="Phobius"/>
    </source>
</evidence>
<keyword evidence="2" id="KW-0472">Membrane</keyword>
<feature type="compositionally biased region" description="Low complexity" evidence="1">
    <location>
        <begin position="426"/>
        <end position="445"/>
    </location>
</feature>
<accession>K6VKD1</accession>
<feature type="compositionally biased region" description="Pro residues" evidence="1">
    <location>
        <begin position="416"/>
        <end position="425"/>
    </location>
</feature>
<feature type="transmembrane region" description="Helical" evidence="2">
    <location>
        <begin position="42"/>
        <end position="64"/>
    </location>
</feature>
<dbReference type="PANTHER" id="PTHR30163">
    <property type="entry name" value="MEMBRANE-BOUND LYTIC MUREIN TRANSGLYCOSYLASE B"/>
    <property type="match status" value="1"/>
</dbReference>
<feature type="compositionally biased region" description="Low complexity" evidence="1">
    <location>
        <begin position="481"/>
        <end position="516"/>
    </location>
</feature>
<dbReference type="GO" id="GO:0009253">
    <property type="term" value="P:peptidoglycan catabolic process"/>
    <property type="evidence" value="ECO:0007669"/>
    <property type="project" value="TreeGrafter"/>
</dbReference>
<dbReference type="eggNOG" id="COG2951">
    <property type="taxonomic scope" value="Bacteria"/>
</dbReference>
<evidence type="ECO:0000313" key="3">
    <source>
        <dbReference type="EMBL" id="GAB96683.1"/>
    </source>
</evidence>
<dbReference type="AlphaFoldDB" id="K6VKD1"/>
<feature type="compositionally biased region" description="Low complexity" evidence="1">
    <location>
        <begin position="453"/>
        <end position="474"/>
    </location>
</feature>
<dbReference type="PRINTS" id="PR01217">
    <property type="entry name" value="PRICHEXTENSN"/>
</dbReference>
<feature type="compositionally biased region" description="Basic and acidic residues" evidence="1">
    <location>
        <begin position="1"/>
        <end position="29"/>
    </location>
</feature>
<evidence type="ECO:0008006" key="5">
    <source>
        <dbReference type="Google" id="ProtNLM"/>
    </source>
</evidence>
<keyword evidence="2" id="KW-1133">Transmembrane helix</keyword>
<reference evidence="3 4" key="1">
    <citation type="submission" date="2012-08" db="EMBL/GenBank/DDBJ databases">
        <title>Whole genome shotgun sequence of Kineosphaera limosa NBRC 100340.</title>
        <authorList>
            <person name="Yoshida I."/>
            <person name="Isaki S."/>
            <person name="Hosoyama A."/>
            <person name="Tsuchikane K."/>
            <person name="Katsumata H."/>
            <person name="Ando Y."/>
            <person name="Ohji S."/>
            <person name="Hamada M."/>
            <person name="Tamura T."/>
            <person name="Yamazoe A."/>
            <person name="Yamazaki S."/>
            <person name="Fujita N."/>
        </authorList>
    </citation>
    <scope>NUCLEOTIDE SEQUENCE [LARGE SCALE GENOMIC DNA]</scope>
    <source>
        <strain evidence="3 4">NBRC 100340</strain>
    </source>
</reference>
<feature type="compositionally biased region" description="Low complexity" evidence="1">
    <location>
        <begin position="324"/>
        <end position="345"/>
    </location>
</feature>
<dbReference type="GO" id="GO:0008933">
    <property type="term" value="F:peptidoglycan lytic transglycosylase activity"/>
    <property type="evidence" value="ECO:0007669"/>
    <property type="project" value="TreeGrafter"/>
</dbReference>
<keyword evidence="2" id="KW-0812">Transmembrane</keyword>
<feature type="region of interest" description="Disordered" evidence="1">
    <location>
        <begin position="1"/>
        <end position="36"/>
    </location>
</feature>